<keyword evidence="4 7" id="KW-1133">Transmembrane helix</keyword>
<feature type="transmembrane region" description="Helical" evidence="7">
    <location>
        <begin position="393"/>
        <end position="411"/>
    </location>
</feature>
<keyword evidence="3 7" id="KW-0812">Transmembrane</keyword>
<accession>I3KQW1</accession>
<comment type="similarity">
    <text evidence="2">Belongs to the patched family.</text>
</comment>
<dbReference type="Pfam" id="PF02460">
    <property type="entry name" value="Patched"/>
    <property type="match status" value="1"/>
</dbReference>
<dbReference type="GeneTree" id="ENSGT00940000158727"/>
<evidence type="ECO:0000256" key="2">
    <source>
        <dbReference type="ARBA" id="ARBA00005585"/>
    </source>
</evidence>
<keyword evidence="10" id="KW-1185">Reference proteome</keyword>
<comment type="subcellular location">
    <subcellularLocation>
        <location evidence="1">Membrane</location>
        <topology evidence="1">Multi-pass membrane protein</topology>
    </subcellularLocation>
</comment>
<evidence type="ECO:0000313" key="10">
    <source>
        <dbReference type="Proteomes" id="UP000005207"/>
    </source>
</evidence>
<dbReference type="InterPro" id="IPR003392">
    <property type="entry name" value="PTHD_SSD"/>
</dbReference>
<feature type="transmembrane region" description="Helical" evidence="7">
    <location>
        <begin position="347"/>
        <end position="373"/>
    </location>
</feature>
<dbReference type="HOGENOM" id="CLU_002359_2_2_1"/>
<evidence type="ECO:0000256" key="1">
    <source>
        <dbReference type="ARBA" id="ARBA00004141"/>
    </source>
</evidence>
<sequence length="453" mass="50955">MDCNSYNQKEEPAVPPSIILSKEPGFAAMARCRMDCIEKPLQSFFKKMGESVGSNPWWFLITPLIVSAALGSGFYFTQDRLSNNIEEQFTPFNGPAKTERKYFSEMFPEDDSMFSSLRQTTDGNYATLIVTSESNILTVEMLKEILSLDSKIRNMLVEFDKQSFKYEGICAKVMEKCNLNIILDIIDYTAKNIDTVTLTFPWYHTGNTTLPLYTSLGGVTTQRDTSVVKSAKAIQLYYYLKEDNKTKNDLWLESFISLISNSSSPSLQVSYSTSMSMQWEFEKSPGSVISLFAITYSIAITFSIMTFCFFRLDNVRTKVWVGYCGVLSTSLAVLSGFGLLLLVGQPFVMTAASCPFMILGIGIDDMFIMISCWQKTRVLDSVPERLGETYKDAAISITITTLTDVLALFLGCITPFGSVRSFCLYAGICLCFCYFYKHLNYTRAKTVDVMPLT</sequence>
<dbReference type="PANTHER" id="PTHR10796:SF60">
    <property type="entry name" value="PATCHED DOMAIN-CONTAINING PROTEIN 3"/>
    <property type="match status" value="1"/>
</dbReference>
<dbReference type="Proteomes" id="UP000005207">
    <property type="component" value="Linkage group LG18"/>
</dbReference>
<dbReference type="SUPFAM" id="SSF82866">
    <property type="entry name" value="Multidrug efflux transporter AcrB transmembrane domain"/>
    <property type="match status" value="1"/>
</dbReference>
<dbReference type="GO" id="GO:0016020">
    <property type="term" value="C:membrane"/>
    <property type="evidence" value="ECO:0007669"/>
    <property type="project" value="UniProtKB-SubCell"/>
</dbReference>
<evidence type="ECO:0000259" key="8">
    <source>
        <dbReference type="PROSITE" id="PS50156"/>
    </source>
</evidence>
<dbReference type="InterPro" id="IPR051697">
    <property type="entry name" value="Patched_domain-protein"/>
</dbReference>
<dbReference type="AlphaFoldDB" id="I3KQW1"/>
<evidence type="ECO:0000256" key="3">
    <source>
        <dbReference type="ARBA" id="ARBA00022692"/>
    </source>
</evidence>
<evidence type="ECO:0000256" key="4">
    <source>
        <dbReference type="ARBA" id="ARBA00022989"/>
    </source>
</evidence>
<feature type="transmembrane region" description="Helical" evidence="7">
    <location>
        <begin position="288"/>
        <end position="312"/>
    </location>
</feature>
<dbReference type="OMA" id="IDYTAKN"/>
<dbReference type="InterPro" id="IPR000731">
    <property type="entry name" value="SSD"/>
</dbReference>
<reference evidence="9" key="3">
    <citation type="submission" date="2025-09" db="UniProtKB">
        <authorList>
            <consortium name="Ensembl"/>
        </authorList>
    </citation>
    <scope>IDENTIFICATION</scope>
</reference>
<evidence type="ECO:0000256" key="5">
    <source>
        <dbReference type="ARBA" id="ARBA00023136"/>
    </source>
</evidence>
<keyword evidence="6" id="KW-0325">Glycoprotein</keyword>
<dbReference type="PANTHER" id="PTHR10796">
    <property type="entry name" value="PATCHED-RELATED"/>
    <property type="match status" value="1"/>
</dbReference>
<dbReference type="eggNOG" id="KOG1934">
    <property type="taxonomic scope" value="Eukaryota"/>
</dbReference>
<evidence type="ECO:0000313" key="9">
    <source>
        <dbReference type="Ensembl" id="ENSONIP00000023506.2"/>
    </source>
</evidence>
<proteinExistence type="inferred from homology"/>
<dbReference type="PROSITE" id="PS50156">
    <property type="entry name" value="SSD"/>
    <property type="match status" value="1"/>
</dbReference>
<feature type="transmembrane region" description="Helical" evidence="7">
    <location>
        <begin position="417"/>
        <end position="436"/>
    </location>
</feature>
<reference evidence="9" key="2">
    <citation type="submission" date="2025-08" db="UniProtKB">
        <authorList>
            <consortium name="Ensembl"/>
        </authorList>
    </citation>
    <scope>IDENTIFICATION</scope>
</reference>
<dbReference type="InParanoid" id="I3KQW1"/>
<keyword evidence="5 7" id="KW-0472">Membrane</keyword>
<organism evidence="9 10">
    <name type="scientific">Oreochromis niloticus</name>
    <name type="common">Nile tilapia</name>
    <name type="synonym">Tilapia nilotica</name>
    <dbReference type="NCBI Taxonomy" id="8128"/>
    <lineage>
        <taxon>Eukaryota</taxon>
        <taxon>Metazoa</taxon>
        <taxon>Chordata</taxon>
        <taxon>Craniata</taxon>
        <taxon>Vertebrata</taxon>
        <taxon>Euteleostomi</taxon>
        <taxon>Actinopterygii</taxon>
        <taxon>Neopterygii</taxon>
        <taxon>Teleostei</taxon>
        <taxon>Neoteleostei</taxon>
        <taxon>Acanthomorphata</taxon>
        <taxon>Ovalentaria</taxon>
        <taxon>Cichlomorphae</taxon>
        <taxon>Cichliformes</taxon>
        <taxon>Cichlidae</taxon>
        <taxon>African cichlids</taxon>
        <taxon>Pseudocrenilabrinae</taxon>
        <taxon>Oreochromini</taxon>
        <taxon>Oreochromis</taxon>
    </lineage>
</organism>
<dbReference type="Ensembl" id="ENSONIT00000023527.2">
    <property type="protein sequence ID" value="ENSONIP00000023506.2"/>
    <property type="gene ID" value="ENSONIG00000018674.2"/>
</dbReference>
<gene>
    <name evidence="9" type="primary">LOC100696914</name>
</gene>
<dbReference type="Gene3D" id="1.20.1640.10">
    <property type="entry name" value="Multidrug efflux transporter AcrB transmembrane domain"/>
    <property type="match status" value="1"/>
</dbReference>
<feature type="transmembrane region" description="Helical" evidence="7">
    <location>
        <begin position="319"/>
        <end position="341"/>
    </location>
</feature>
<protein>
    <recommendedName>
        <fullName evidence="8">SSD domain-containing protein</fullName>
    </recommendedName>
</protein>
<feature type="domain" description="SSD" evidence="8">
    <location>
        <begin position="290"/>
        <end position="447"/>
    </location>
</feature>
<name>I3KQW1_ORENI</name>
<evidence type="ECO:0000256" key="6">
    <source>
        <dbReference type="ARBA" id="ARBA00023180"/>
    </source>
</evidence>
<feature type="transmembrane region" description="Helical" evidence="7">
    <location>
        <begin position="57"/>
        <end position="76"/>
    </location>
</feature>
<reference evidence="10" key="1">
    <citation type="submission" date="2012-01" db="EMBL/GenBank/DDBJ databases">
        <title>The Genome Sequence of Oreochromis niloticus (Nile Tilapia).</title>
        <authorList>
            <consortium name="Broad Institute Genome Assembly Team"/>
            <consortium name="Broad Institute Sequencing Platform"/>
            <person name="Di Palma F."/>
            <person name="Johnson J."/>
            <person name="Lander E.S."/>
            <person name="Lindblad-Toh K."/>
        </authorList>
    </citation>
    <scope>NUCLEOTIDE SEQUENCE [LARGE SCALE GENOMIC DNA]</scope>
</reference>
<evidence type="ECO:0000256" key="7">
    <source>
        <dbReference type="SAM" id="Phobius"/>
    </source>
</evidence>